<dbReference type="InParanoid" id="S8DRW3"/>
<organism evidence="1 2">
    <name type="scientific">Fomitopsis schrenkii</name>
    <name type="common">Brown rot fungus</name>
    <dbReference type="NCBI Taxonomy" id="2126942"/>
    <lineage>
        <taxon>Eukaryota</taxon>
        <taxon>Fungi</taxon>
        <taxon>Dikarya</taxon>
        <taxon>Basidiomycota</taxon>
        <taxon>Agaricomycotina</taxon>
        <taxon>Agaricomycetes</taxon>
        <taxon>Polyporales</taxon>
        <taxon>Fomitopsis</taxon>
    </lineage>
</organism>
<dbReference type="AlphaFoldDB" id="S8DRW3"/>
<keyword evidence="2" id="KW-1185">Reference proteome</keyword>
<dbReference type="Proteomes" id="UP000015241">
    <property type="component" value="Unassembled WGS sequence"/>
</dbReference>
<accession>S8DRW3</accession>
<evidence type="ECO:0000313" key="2">
    <source>
        <dbReference type="Proteomes" id="UP000015241"/>
    </source>
</evidence>
<dbReference type="HOGENOM" id="CLU_1214791_0_0_1"/>
<dbReference type="STRING" id="743788.S8DRW3"/>
<gene>
    <name evidence="1" type="ORF">FOMPIDRAFT_1025820</name>
</gene>
<evidence type="ECO:0000313" key="1">
    <source>
        <dbReference type="EMBL" id="EPS95412.1"/>
    </source>
</evidence>
<reference evidence="1 2" key="1">
    <citation type="journal article" date="2012" name="Science">
        <title>The Paleozoic origin of enzymatic lignin decomposition reconstructed from 31 fungal genomes.</title>
        <authorList>
            <person name="Floudas D."/>
            <person name="Binder M."/>
            <person name="Riley R."/>
            <person name="Barry K."/>
            <person name="Blanchette R.A."/>
            <person name="Henrissat B."/>
            <person name="Martinez A.T."/>
            <person name="Otillar R."/>
            <person name="Spatafora J.W."/>
            <person name="Yadav J.S."/>
            <person name="Aerts A."/>
            <person name="Benoit I."/>
            <person name="Boyd A."/>
            <person name="Carlson A."/>
            <person name="Copeland A."/>
            <person name="Coutinho P.M."/>
            <person name="de Vries R.P."/>
            <person name="Ferreira P."/>
            <person name="Findley K."/>
            <person name="Foster B."/>
            <person name="Gaskell J."/>
            <person name="Glotzer D."/>
            <person name="Gorecki P."/>
            <person name="Heitman J."/>
            <person name="Hesse C."/>
            <person name="Hori C."/>
            <person name="Igarashi K."/>
            <person name="Jurgens J.A."/>
            <person name="Kallen N."/>
            <person name="Kersten P."/>
            <person name="Kohler A."/>
            <person name="Kuees U."/>
            <person name="Kumar T.K.A."/>
            <person name="Kuo A."/>
            <person name="LaButti K."/>
            <person name="Larrondo L.F."/>
            <person name="Lindquist E."/>
            <person name="Ling A."/>
            <person name="Lombard V."/>
            <person name="Lucas S."/>
            <person name="Lundell T."/>
            <person name="Martin R."/>
            <person name="McLaughlin D.J."/>
            <person name="Morgenstern I."/>
            <person name="Morin E."/>
            <person name="Murat C."/>
            <person name="Nagy L.G."/>
            <person name="Nolan M."/>
            <person name="Ohm R.A."/>
            <person name="Patyshakuliyeva A."/>
            <person name="Rokas A."/>
            <person name="Ruiz-Duenas F.J."/>
            <person name="Sabat G."/>
            <person name="Salamov A."/>
            <person name="Samejima M."/>
            <person name="Schmutz J."/>
            <person name="Slot J.C."/>
            <person name="St John F."/>
            <person name="Stenlid J."/>
            <person name="Sun H."/>
            <person name="Sun S."/>
            <person name="Syed K."/>
            <person name="Tsang A."/>
            <person name="Wiebenga A."/>
            <person name="Young D."/>
            <person name="Pisabarro A."/>
            <person name="Eastwood D.C."/>
            <person name="Martin F."/>
            <person name="Cullen D."/>
            <person name="Grigoriev I.V."/>
            <person name="Hibbett D.S."/>
        </authorList>
    </citation>
    <scope>NUCLEOTIDE SEQUENCE</scope>
    <source>
        <strain evidence="2">FP-58527</strain>
    </source>
</reference>
<name>S8DRW3_FOMSC</name>
<protein>
    <submittedName>
        <fullName evidence="1">Uncharacterized protein</fullName>
    </submittedName>
</protein>
<dbReference type="EMBL" id="KE504208">
    <property type="protein sequence ID" value="EPS95412.1"/>
    <property type="molecule type" value="Genomic_DNA"/>
</dbReference>
<proteinExistence type="predicted"/>
<sequence length="228" mass="25197">MWHNGNGLGHEVALPETPAFSRTSMIPYYVVFTTTPRSPTLARGIVLDTTITVALMRQVSIQVVPGLLWSEALSSSSLSSPALTNASPTSLSFGSDEATPFILAHKTRLLKRIVNSAPPRLPRRGFEFPLPRRPSQVVVPHVVEEPEGYTDECTLYTDVYAGFLKRPKLRTEPGMNHPTRALHTSPRATAWETRCGDSNGERTEGRGRKYSQRVMLIEYGPGVLVHCT</sequence>
<dbReference type="OrthoDB" id="3259897at2759"/>